<organism evidence="1 2">
    <name type="scientific">Botryobasidium botryosum (strain FD-172 SS1)</name>
    <dbReference type="NCBI Taxonomy" id="930990"/>
    <lineage>
        <taxon>Eukaryota</taxon>
        <taxon>Fungi</taxon>
        <taxon>Dikarya</taxon>
        <taxon>Basidiomycota</taxon>
        <taxon>Agaricomycotina</taxon>
        <taxon>Agaricomycetes</taxon>
        <taxon>Cantharellales</taxon>
        <taxon>Botryobasidiaceae</taxon>
        <taxon>Botryobasidium</taxon>
    </lineage>
</organism>
<accession>A0A067MDV5</accession>
<name>A0A067MDV5_BOTB1</name>
<evidence type="ECO:0000313" key="1">
    <source>
        <dbReference type="EMBL" id="KDQ13933.1"/>
    </source>
</evidence>
<sequence>MCTYDHEVLVERVHPVHDNSTCVGFKCEFKRLRGTVHTRCAVTTETGNKNATRASGLCTPGTQEPSVRMWNPGTRADSERSRVHSIRDRQQSRVQNTKLMLKCQWAVYTRYTRTIRT</sequence>
<proteinExistence type="predicted"/>
<gene>
    <name evidence="1" type="ORF">BOTBODRAFT_355234</name>
</gene>
<dbReference type="InParanoid" id="A0A067MDV5"/>
<reference evidence="2" key="1">
    <citation type="journal article" date="2014" name="Proc. Natl. Acad. Sci. U.S.A.">
        <title>Extensive sampling of basidiomycete genomes demonstrates inadequacy of the white-rot/brown-rot paradigm for wood decay fungi.</title>
        <authorList>
            <person name="Riley R."/>
            <person name="Salamov A.A."/>
            <person name="Brown D.W."/>
            <person name="Nagy L.G."/>
            <person name="Floudas D."/>
            <person name="Held B.W."/>
            <person name="Levasseur A."/>
            <person name="Lombard V."/>
            <person name="Morin E."/>
            <person name="Otillar R."/>
            <person name="Lindquist E.A."/>
            <person name="Sun H."/>
            <person name="LaButti K.M."/>
            <person name="Schmutz J."/>
            <person name="Jabbour D."/>
            <person name="Luo H."/>
            <person name="Baker S.E."/>
            <person name="Pisabarro A.G."/>
            <person name="Walton J.D."/>
            <person name="Blanchette R.A."/>
            <person name="Henrissat B."/>
            <person name="Martin F."/>
            <person name="Cullen D."/>
            <person name="Hibbett D.S."/>
            <person name="Grigoriev I.V."/>
        </authorList>
    </citation>
    <scope>NUCLEOTIDE SEQUENCE [LARGE SCALE GENOMIC DNA]</scope>
    <source>
        <strain evidence="2">FD-172 SS1</strain>
    </source>
</reference>
<dbReference type="AlphaFoldDB" id="A0A067MDV5"/>
<dbReference type="HOGENOM" id="CLU_2084470_0_0_1"/>
<dbReference type="Proteomes" id="UP000027195">
    <property type="component" value="Unassembled WGS sequence"/>
</dbReference>
<keyword evidence="2" id="KW-1185">Reference proteome</keyword>
<evidence type="ECO:0000313" key="2">
    <source>
        <dbReference type="Proteomes" id="UP000027195"/>
    </source>
</evidence>
<dbReference type="EMBL" id="KL198040">
    <property type="protein sequence ID" value="KDQ13933.1"/>
    <property type="molecule type" value="Genomic_DNA"/>
</dbReference>
<protein>
    <submittedName>
        <fullName evidence="1">Uncharacterized protein</fullName>
    </submittedName>
</protein>